<dbReference type="Gene3D" id="3.80.10.10">
    <property type="entry name" value="Ribonuclease Inhibitor"/>
    <property type="match status" value="3"/>
</dbReference>
<evidence type="ECO:0000256" key="2">
    <source>
        <dbReference type="ARBA" id="ARBA00022737"/>
    </source>
</evidence>
<evidence type="ECO:0000313" key="3">
    <source>
        <dbReference type="Ensembl" id="ENSSPAP00000028417.1"/>
    </source>
</evidence>
<dbReference type="InterPro" id="IPR001611">
    <property type="entry name" value="Leu-rich_rpt"/>
</dbReference>
<name>A0A3B5BKK7_9TELE</name>
<dbReference type="AlphaFoldDB" id="A0A3B5BKK7"/>
<organism evidence="3">
    <name type="scientific">Stegastes partitus</name>
    <name type="common">bicolor damselfish</name>
    <dbReference type="NCBI Taxonomy" id="144197"/>
    <lineage>
        <taxon>Eukaryota</taxon>
        <taxon>Metazoa</taxon>
        <taxon>Chordata</taxon>
        <taxon>Craniata</taxon>
        <taxon>Vertebrata</taxon>
        <taxon>Euteleostomi</taxon>
        <taxon>Actinopterygii</taxon>
        <taxon>Neopterygii</taxon>
        <taxon>Teleostei</taxon>
        <taxon>Neoteleostei</taxon>
        <taxon>Acanthomorphata</taxon>
        <taxon>Ovalentaria</taxon>
        <taxon>Pomacentridae</taxon>
        <taxon>Stegastes</taxon>
    </lineage>
</organism>
<accession>A0A3B5BKK7</accession>
<dbReference type="Ensembl" id="ENSSPAT00000028877.1">
    <property type="protein sequence ID" value="ENSSPAP00000028417.1"/>
    <property type="gene ID" value="ENSSPAG00000021387.1"/>
</dbReference>
<dbReference type="GeneTree" id="ENSGT01150000286915"/>
<evidence type="ECO:0000256" key="1">
    <source>
        <dbReference type="ARBA" id="ARBA00022614"/>
    </source>
</evidence>
<dbReference type="Pfam" id="PF13516">
    <property type="entry name" value="LRR_6"/>
    <property type="match status" value="5"/>
</dbReference>
<evidence type="ECO:0008006" key="4">
    <source>
        <dbReference type="Google" id="ProtNLM"/>
    </source>
</evidence>
<sequence length="390" mass="43315">NTQELRYFVSETYLFCSVFRLWDCRLSEISCDSLNSALKSNPSHLKHLELSLNQLKDSGVKHLCGFLENPHCKLETLRSVHCLSVTVGDLKCLMTTEAHLCSNRTSINESVNLITSMTEGQKISCDSLNSALKSNPSHLKHLELSCNQLQDSGVKHLCVRESSKLACLHLSEISCDSLNSALKSNPSHLKHLELSDNQLLDSGVKHLCGFLENPHCKLETLRFLSELAQIAGVKAYDELISLPEGLYMRNVLCQSPDMVQHRHQSSWSLLETASNCSSCDSLVSALKSNPSHLTELDLSSNQLQDSGVKHLCGLVENPHCRLETLRSVHCLSVAIVSNSHLKHLDLSDNQLQDSGVKHLSAGLKRPNCTLETLRSDTITMFRLCAEMTTM</sequence>
<dbReference type="SMART" id="SM00365">
    <property type="entry name" value="LRR_SD22"/>
    <property type="match status" value="5"/>
</dbReference>
<dbReference type="PANTHER" id="PTHR24106">
    <property type="entry name" value="NACHT, LRR AND CARD DOMAINS-CONTAINING"/>
    <property type="match status" value="1"/>
</dbReference>
<dbReference type="STRING" id="144197.ENSSPAP00000028417"/>
<dbReference type="SMART" id="SM00368">
    <property type="entry name" value="LRR_RI"/>
    <property type="match status" value="5"/>
</dbReference>
<reference evidence="3" key="1">
    <citation type="submission" date="2023-09" db="UniProtKB">
        <authorList>
            <consortium name="Ensembl"/>
        </authorList>
    </citation>
    <scope>IDENTIFICATION</scope>
</reference>
<dbReference type="InterPro" id="IPR051261">
    <property type="entry name" value="NLR"/>
</dbReference>
<proteinExistence type="predicted"/>
<dbReference type="InterPro" id="IPR032675">
    <property type="entry name" value="LRR_dom_sf"/>
</dbReference>
<dbReference type="SUPFAM" id="SSF52047">
    <property type="entry name" value="RNI-like"/>
    <property type="match status" value="1"/>
</dbReference>
<protein>
    <recommendedName>
        <fullName evidence="4">NACHT LRR and PYD domain-containing protein</fullName>
    </recommendedName>
</protein>
<dbReference type="PROSITE" id="PS51450">
    <property type="entry name" value="LRR"/>
    <property type="match status" value="2"/>
</dbReference>
<keyword evidence="1" id="KW-0433">Leucine-rich repeat</keyword>
<keyword evidence="2" id="KW-0677">Repeat</keyword>